<accession>A0ABR4QMH2</accession>
<feature type="compositionally biased region" description="Polar residues" evidence="1">
    <location>
        <begin position="100"/>
        <end position="109"/>
    </location>
</feature>
<reference evidence="2 3" key="1">
    <citation type="journal article" date="2022" name="Front. Cell. Infect. Microbiol.">
        <title>The Genomes of Two Strains of Taenia crassiceps the Animal Model for the Study of Human Cysticercosis.</title>
        <authorList>
            <person name="Bobes R.J."/>
            <person name="Estrada K."/>
            <person name="Rios-Valencia D.G."/>
            <person name="Calderon-Gallegos A."/>
            <person name="de la Torre P."/>
            <person name="Carrero J.C."/>
            <person name="Sanchez-Flores A."/>
            <person name="Laclette J.P."/>
        </authorList>
    </citation>
    <scope>NUCLEOTIDE SEQUENCE [LARGE SCALE GENOMIC DNA]</scope>
    <source>
        <strain evidence="2">WFUcys</strain>
    </source>
</reference>
<gene>
    <name evidence="2" type="ORF">TcWFU_008834</name>
</gene>
<evidence type="ECO:0008006" key="4">
    <source>
        <dbReference type="Google" id="ProtNLM"/>
    </source>
</evidence>
<feature type="region of interest" description="Disordered" evidence="1">
    <location>
        <begin position="97"/>
        <end position="116"/>
    </location>
</feature>
<dbReference type="Proteomes" id="UP001651158">
    <property type="component" value="Unassembled WGS sequence"/>
</dbReference>
<evidence type="ECO:0000313" key="2">
    <source>
        <dbReference type="EMBL" id="KAL5110847.1"/>
    </source>
</evidence>
<proteinExistence type="predicted"/>
<keyword evidence="3" id="KW-1185">Reference proteome</keyword>
<comment type="caution">
    <text evidence="2">The sequence shown here is derived from an EMBL/GenBank/DDBJ whole genome shotgun (WGS) entry which is preliminary data.</text>
</comment>
<dbReference type="EMBL" id="JAKROA010000002">
    <property type="protein sequence ID" value="KAL5110847.1"/>
    <property type="molecule type" value="Genomic_DNA"/>
</dbReference>
<evidence type="ECO:0000313" key="3">
    <source>
        <dbReference type="Proteomes" id="UP001651158"/>
    </source>
</evidence>
<protein>
    <recommendedName>
        <fullName evidence="4">Secreted protein</fullName>
    </recommendedName>
</protein>
<sequence length="129" mass="13380">MHSYGYVLESEDATAVWCCLSSTTLDITAAAAAAATATAEAATATELDLWCARAGSAYTLVCFHFAELCCCPGSEGPPFSNSDVLKLGRSGRVLRPPLSQVDSGPSSIESTTVASTARVTTWPPDRGCV</sequence>
<evidence type="ECO:0000256" key="1">
    <source>
        <dbReference type="SAM" id="MobiDB-lite"/>
    </source>
</evidence>
<name>A0ABR4QMH2_9CEST</name>
<organism evidence="2 3">
    <name type="scientific">Taenia crassiceps</name>
    <dbReference type="NCBI Taxonomy" id="6207"/>
    <lineage>
        <taxon>Eukaryota</taxon>
        <taxon>Metazoa</taxon>
        <taxon>Spiralia</taxon>
        <taxon>Lophotrochozoa</taxon>
        <taxon>Platyhelminthes</taxon>
        <taxon>Cestoda</taxon>
        <taxon>Eucestoda</taxon>
        <taxon>Cyclophyllidea</taxon>
        <taxon>Taeniidae</taxon>
        <taxon>Taenia</taxon>
    </lineage>
</organism>